<dbReference type="RefSeq" id="WP_142452305.1">
    <property type="nucleotide sequence ID" value="NZ_FXTA01000006.1"/>
</dbReference>
<sequence>MKKVVLLILMVKSFFSFSQDLQKTGEIKIINRYLSILKTQNGYVFIGPEGEKSEEYDYLYMPDNNCRITAILKKTDSNQSRLKQKKDNDNHGIQGDFHILELMKELHFIDEYNFEGTNELTNGNIRSGLTEEYGYASRNGKYALINSKGKFLTDLKYTNDFDYRENPHLNYYFEKKKLVSVLIDQITGKEVLATKDSIVEYWNPNNYLVKKYKKEKYILVHDGKIQPVPKDFKRLNGIPLSKSTIFTYNNGFFDKNGHKIESDFVPHSNFYNGHCIVLEIIKEKQRYNYYGEPFPRRETRSFKIINENFEIVKSLPDIQRTISSFNKYGQIIVNRRYEDIRNGDTDNQYIIDYNGDIILPSSKIRTEIYEVSEGLYLAEDATYPPVKERSKLYTYFNQKGENITKAITQLPIYLGFKENTVQKYLVAYGIIYLTLDKENNIISSDQKSYLFDAPPVLPYE</sequence>
<feature type="signal peptide" evidence="1">
    <location>
        <begin position="1"/>
        <end position="18"/>
    </location>
</feature>
<evidence type="ECO:0000256" key="1">
    <source>
        <dbReference type="SAM" id="SignalP"/>
    </source>
</evidence>
<evidence type="ECO:0000313" key="2">
    <source>
        <dbReference type="EMBL" id="MRX69543.1"/>
    </source>
</evidence>
<evidence type="ECO:0000313" key="3">
    <source>
        <dbReference type="EMBL" id="SMO90946.1"/>
    </source>
</evidence>
<proteinExistence type="predicted"/>
<dbReference type="EMBL" id="WKKG01000008">
    <property type="protein sequence ID" value="MRX69543.1"/>
    <property type="molecule type" value="Genomic_DNA"/>
</dbReference>
<reference evidence="3 4" key="1">
    <citation type="submission" date="2017-05" db="EMBL/GenBank/DDBJ databases">
        <authorList>
            <person name="Varghese N."/>
            <person name="Submissions S."/>
        </authorList>
    </citation>
    <scope>NUCLEOTIDE SEQUENCE [LARGE SCALE GENOMIC DNA]</scope>
    <source>
        <strain evidence="3 4">DSM 19382</strain>
    </source>
</reference>
<dbReference type="AlphaFoldDB" id="A0A521F4J3"/>
<organism evidence="3 4">
    <name type="scientific">Flavobacterium resistens</name>
    <dbReference type="NCBI Taxonomy" id="443612"/>
    <lineage>
        <taxon>Bacteria</taxon>
        <taxon>Pseudomonadati</taxon>
        <taxon>Bacteroidota</taxon>
        <taxon>Flavobacteriia</taxon>
        <taxon>Flavobacteriales</taxon>
        <taxon>Flavobacteriaceae</taxon>
        <taxon>Flavobacterium</taxon>
    </lineage>
</organism>
<dbReference type="Proteomes" id="UP000468990">
    <property type="component" value="Unassembled WGS sequence"/>
</dbReference>
<accession>A0A521F4J3</accession>
<feature type="chain" id="PRO_5043206020" description="WG containing repeat-containing protein" evidence="1">
    <location>
        <begin position="19"/>
        <end position="460"/>
    </location>
</feature>
<reference evidence="2 5" key="2">
    <citation type="submission" date="2019-11" db="EMBL/GenBank/DDBJ databases">
        <title>Flavobacterium resistens genome.</title>
        <authorList>
            <person name="Wilson V.M."/>
            <person name="Newman J.D."/>
        </authorList>
    </citation>
    <scope>NUCLEOTIDE SEQUENCE [LARGE SCALE GENOMIC DNA]</scope>
    <source>
        <strain evidence="2 5">DSM 19382</strain>
    </source>
</reference>
<dbReference type="OrthoDB" id="1310460at2"/>
<name>A0A521F4J3_9FLAO</name>
<evidence type="ECO:0000313" key="5">
    <source>
        <dbReference type="Proteomes" id="UP000468990"/>
    </source>
</evidence>
<dbReference type="Proteomes" id="UP000317289">
    <property type="component" value="Unassembled WGS sequence"/>
</dbReference>
<dbReference type="EMBL" id="FXTA01000006">
    <property type="protein sequence ID" value="SMO90946.1"/>
    <property type="molecule type" value="Genomic_DNA"/>
</dbReference>
<evidence type="ECO:0000313" key="4">
    <source>
        <dbReference type="Proteomes" id="UP000317289"/>
    </source>
</evidence>
<keyword evidence="1" id="KW-0732">Signal</keyword>
<keyword evidence="5" id="KW-1185">Reference proteome</keyword>
<protein>
    <recommendedName>
        <fullName evidence="6">WG containing repeat-containing protein</fullName>
    </recommendedName>
</protein>
<evidence type="ECO:0008006" key="6">
    <source>
        <dbReference type="Google" id="ProtNLM"/>
    </source>
</evidence>
<gene>
    <name evidence="2" type="ORF">GJU42_16340</name>
    <name evidence="3" type="ORF">SAMN06265349_106246</name>
</gene>